<evidence type="ECO:0000313" key="2">
    <source>
        <dbReference type="Proteomes" id="UP001551675"/>
    </source>
</evidence>
<dbReference type="PANTHER" id="PTHR42830">
    <property type="entry name" value="OSMOTICALLY INDUCIBLE FAMILY PROTEIN"/>
    <property type="match status" value="1"/>
</dbReference>
<proteinExistence type="predicted"/>
<protein>
    <submittedName>
        <fullName evidence="1">OsmC family protein</fullName>
    </submittedName>
</protein>
<reference evidence="1 2" key="1">
    <citation type="submission" date="2024-06" db="EMBL/GenBank/DDBJ databases">
        <title>The Natural Products Discovery Center: Release of the First 8490 Sequenced Strains for Exploring Actinobacteria Biosynthetic Diversity.</title>
        <authorList>
            <person name="Kalkreuter E."/>
            <person name="Kautsar S.A."/>
            <person name="Yang D."/>
            <person name="Bader C.D."/>
            <person name="Teijaro C.N."/>
            <person name="Fluegel L."/>
            <person name="Davis C.M."/>
            <person name="Simpson J.R."/>
            <person name="Lauterbach L."/>
            <person name="Steele A.D."/>
            <person name="Gui C."/>
            <person name="Meng S."/>
            <person name="Li G."/>
            <person name="Viehrig K."/>
            <person name="Ye F."/>
            <person name="Su P."/>
            <person name="Kiefer A.F."/>
            <person name="Nichols A."/>
            <person name="Cepeda A.J."/>
            <person name="Yan W."/>
            <person name="Fan B."/>
            <person name="Jiang Y."/>
            <person name="Adhikari A."/>
            <person name="Zheng C.-J."/>
            <person name="Schuster L."/>
            <person name="Cowan T.M."/>
            <person name="Smanski M.J."/>
            <person name="Chevrette M.G."/>
            <person name="De Carvalho L.P.S."/>
            <person name="Shen B."/>
        </authorList>
    </citation>
    <scope>NUCLEOTIDE SEQUENCE [LARGE SCALE GENOMIC DNA]</scope>
    <source>
        <strain evidence="1 2">NPDC050100</strain>
    </source>
</reference>
<dbReference type="Proteomes" id="UP001551675">
    <property type="component" value="Unassembled WGS sequence"/>
</dbReference>
<dbReference type="InterPro" id="IPR052707">
    <property type="entry name" value="OsmC_Ohr_Peroxiredoxin"/>
</dbReference>
<dbReference type="SUPFAM" id="SSF82784">
    <property type="entry name" value="OsmC-like"/>
    <property type="match status" value="1"/>
</dbReference>
<dbReference type="InterPro" id="IPR036102">
    <property type="entry name" value="OsmC/Ohrsf"/>
</dbReference>
<accession>A0ABV3GL17</accession>
<comment type="caution">
    <text evidence="1">The sequence shown here is derived from an EMBL/GenBank/DDBJ whole genome shotgun (WGS) entry which is preliminary data.</text>
</comment>
<dbReference type="Pfam" id="PF02566">
    <property type="entry name" value="OsmC"/>
    <property type="match status" value="1"/>
</dbReference>
<dbReference type="InterPro" id="IPR003718">
    <property type="entry name" value="OsmC/Ohr_fam"/>
</dbReference>
<dbReference type="InterPro" id="IPR015946">
    <property type="entry name" value="KH_dom-like_a/b"/>
</dbReference>
<dbReference type="EMBL" id="JBFALK010000016">
    <property type="protein sequence ID" value="MEV0972305.1"/>
    <property type="molecule type" value="Genomic_DNA"/>
</dbReference>
<dbReference type="PANTHER" id="PTHR42830:SF2">
    <property type="entry name" value="OSMC_OHR FAMILY PROTEIN"/>
    <property type="match status" value="1"/>
</dbReference>
<keyword evidence="2" id="KW-1185">Reference proteome</keyword>
<dbReference type="Gene3D" id="3.30.300.20">
    <property type="match status" value="1"/>
</dbReference>
<dbReference type="RefSeq" id="WP_061252759.1">
    <property type="nucleotide sequence ID" value="NZ_JBFALK010000016.1"/>
</dbReference>
<sequence length="159" mass="17106">MARPHTYETIVTWTGDRGTGTSGPRDYSPDVEIAADGPGVITGSSDPAFGGDPARWNPEQLLVASLSQCHLLWYLFLCARAGVVVTTYLDRATGDMTAHADGGRFTEVVLRPQVTVADSAMTEEAVRLHAEAHRNCYIAKSVAFPVRCEPVVSAAELMI</sequence>
<organism evidence="1 2">
    <name type="scientific">Microtetraspora glauca</name>
    <dbReference type="NCBI Taxonomy" id="1996"/>
    <lineage>
        <taxon>Bacteria</taxon>
        <taxon>Bacillati</taxon>
        <taxon>Actinomycetota</taxon>
        <taxon>Actinomycetes</taxon>
        <taxon>Streptosporangiales</taxon>
        <taxon>Streptosporangiaceae</taxon>
        <taxon>Microtetraspora</taxon>
    </lineage>
</organism>
<gene>
    <name evidence="1" type="ORF">AB0I59_27205</name>
</gene>
<name>A0ABV3GL17_MICGL</name>
<evidence type="ECO:0000313" key="1">
    <source>
        <dbReference type="EMBL" id="MEV0972305.1"/>
    </source>
</evidence>